<dbReference type="Ensembl" id="ENSUMAT00000036741.1">
    <property type="protein sequence ID" value="ENSUMAP00000031102.1"/>
    <property type="gene ID" value="ENSUMAG00000022452.1"/>
</dbReference>
<name>A0A452VBU6_URSMA</name>
<proteinExistence type="inferred from homology"/>
<dbReference type="InterPro" id="IPR006722">
    <property type="entry name" value="Sedlin"/>
</dbReference>
<protein>
    <submittedName>
        <fullName evidence="4">Uncharacterized protein</fullName>
    </submittedName>
</protein>
<dbReference type="AlphaFoldDB" id="A0A452VBU6"/>
<organism evidence="4">
    <name type="scientific">Ursus maritimus</name>
    <name type="common">Polar bear</name>
    <name type="synonym">Thalarctos maritimus</name>
    <dbReference type="NCBI Taxonomy" id="29073"/>
    <lineage>
        <taxon>Eukaryota</taxon>
        <taxon>Metazoa</taxon>
        <taxon>Chordata</taxon>
        <taxon>Craniata</taxon>
        <taxon>Vertebrata</taxon>
        <taxon>Euteleostomi</taxon>
        <taxon>Mammalia</taxon>
        <taxon>Eutheria</taxon>
        <taxon>Laurasiatheria</taxon>
        <taxon>Carnivora</taxon>
        <taxon>Caniformia</taxon>
        <taxon>Ursidae</taxon>
        <taxon>Ursus</taxon>
    </lineage>
</organism>
<dbReference type="GO" id="GO:0048471">
    <property type="term" value="C:perinuclear region of cytoplasm"/>
    <property type="evidence" value="ECO:0007669"/>
    <property type="project" value="UniProtKB-SubCell"/>
</dbReference>
<dbReference type="SUPFAM" id="SSF64356">
    <property type="entry name" value="SNARE-like"/>
    <property type="match status" value="1"/>
</dbReference>
<evidence type="ECO:0000313" key="4">
    <source>
        <dbReference type="Ensembl" id="ENSUMAP00000031102"/>
    </source>
</evidence>
<reference evidence="4" key="1">
    <citation type="submission" date="2019-03" db="UniProtKB">
        <authorList>
            <consortium name="Ensembl"/>
        </authorList>
    </citation>
    <scope>IDENTIFICATION</scope>
</reference>
<sequence>MSGNLYFVVVGHHDNPVFERQFLQAGKAGSKDDHRHLNEFVARAAPDLVEENMWLIEQHVPETCGQVQ</sequence>
<dbReference type="GO" id="GO:0006888">
    <property type="term" value="P:endoplasmic reticulum to Golgi vesicle-mediated transport"/>
    <property type="evidence" value="ECO:0007669"/>
    <property type="project" value="InterPro"/>
</dbReference>
<keyword evidence="3" id="KW-0813">Transport</keyword>
<dbReference type="OMA" id="FCLMSHI"/>
<comment type="subcellular location">
    <subcellularLocation>
        <location evidence="1">Cytoplasm</location>
        <location evidence="1">Perinuclear region</location>
    </subcellularLocation>
</comment>
<accession>A0A452VBU6</accession>
<dbReference type="Gene3D" id="3.30.450.70">
    <property type="match status" value="1"/>
</dbReference>
<evidence type="ECO:0000256" key="3">
    <source>
        <dbReference type="ARBA" id="ARBA00022892"/>
    </source>
</evidence>
<dbReference type="GeneTree" id="ENSGT01010000222530"/>
<dbReference type="Pfam" id="PF04628">
    <property type="entry name" value="Sedlin_N"/>
    <property type="match status" value="1"/>
</dbReference>
<dbReference type="InterPro" id="IPR011012">
    <property type="entry name" value="Longin-like_dom_sf"/>
</dbReference>
<evidence type="ECO:0000256" key="1">
    <source>
        <dbReference type="ARBA" id="ARBA00004556"/>
    </source>
</evidence>
<keyword evidence="3" id="KW-0931">ER-Golgi transport</keyword>
<evidence type="ECO:0000256" key="2">
    <source>
        <dbReference type="ARBA" id="ARBA00006626"/>
    </source>
</evidence>
<comment type="similarity">
    <text evidence="2">Belongs to the TRAPP small subunits family. Sedlin subfamily.</text>
</comment>